<proteinExistence type="inferred from homology"/>
<keyword evidence="4" id="KW-1185">Reference proteome</keyword>
<protein>
    <submittedName>
        <fullName evidence="3">Glycosyltransferase family 2 protein</fullName>
    </submittedName>
</protein>
<organism evidence="3 4">
    <name type="scientific">Salinicoccus roseus</name>
    <dbReference type="NCBI Taxonomy" id="45670"/>
    <lineage>
        <taxon>Bacteria</taxon>
        <taxon>Bacillati</taxon>
        <taxon>Bacillota</taxon>
        <taxon>Bacilli</taxon>
        <taxon>Bacillales</taxon>
        <taxon>Staphylococcaceae</taxon>
        <taxon>Salinicoccus</taxon>
    </lineage>
</organism>
<dbReference type="Gene3D" id="3.90.550.10">
    <property type="entry name" value="Spore Coat Polysaccharide Biosynthesis Protein SpsA, Chain A"/>
    <property type="match status" value="1"/>
</dbReference>
<dbReference type="GeneID" id="77846456"/>
<evidence type="ECO:0000313" key="4">
    <source>
        <dbReference type="Proteomes" id="UP000527860"/>
    </source>
</evidence>
<comment type="similarity">
    <text evidence="1">Belongs to the glycosyltransferase 2 family.</text>
</comment>
<sequence length="266" mass="30903">MSKSDISVIIPYYKSSHTIDRAIASVNNQSLLPQEIVVIDDYSNTHEDSIKIEQLKKQSNIKIISLSENLGPGEARNVGMKGSDSTYIAFLDSDDIWHPDKLKIQHSIMEKEGAFISGHATELLKKKPNKYNLQAVKYNKVNPRKFLFKNKFPTRSVMIRTSVDKFFHPNKRRSEDFLLWSEILLSDYEGYFIKEVLAYSFKEPYGVGGLTKDLKKMHNGKIDSYKILEKKGYISSFYSKFLCSAEYLRYIYRNIKIIFNYKMKNS</sequence>
<dbReference type="PANTHER" id="PTHR22916">
    <property type="entry name" value="GLYCOSYLTRANSFERASE"/>
    <property type="match status" value="1"/>
</dbReference>
<comment type="caution">
    <text evidence="3">The sequence shown here is derived from an EMBL/GenBank/DDBJ whole genome shotgun (WGS) entry which is preliminary data.</text>
</comment>
<dbReference type="InterPro" id="IPR029044">
    <property type="entry name" value="Nucleotide-diphossugar_trans"/>
</dbReference>
<dbReference type="SUPFAM" id="SSF53448">
    <property type="entry name" value="Nucleotide-diphospho-sugar transferases"/>
    <property type="match status" value="1"/>
</dbReference>
<evidence type="ECO:0000259" key="2">
    <source>
        <dbReference type="Pfam" id="PF00535"/>
    </source>
</evidence>
<name>A0ABT4YFZ1_9STAP</name>
<feature type="domain" description="Glycosyltransferase 2-like" evidence="2">
    <location>
        <begin position="7"/>
        <end position="139"/>
    </location>
</feature>
<dbReference type="Pfam" id="PF00535">
    <property type="entry name" value="Glycos_transf_2"/>
    <property type="match status" value="1"/>
</dbReference>
<dbReference type="CDD" id="cd00761">
    <property type="entry name" value="Glyco_tranf_GTA_type"/>
    <property type="match status" value="1"/>
</dbReference>
<accession>A0ABT4YFZ1</accession>
<dbReference type="EMBL" id="JABEVU030000001">
    <property type="protein sequence ID" value="MDB0579483.1"/>
    <property type="molecule type" value="Genomic_DNA"/>
</dbReference>
<evidence type="ECO:0000256" key="1">
    <source>
        <dbReference type="ARBA" id="ARBA00006739"/>
    </source>
</evidence>
<gene>
    <name evidence="3" type="ORF">F7P68_0002995</name>
</gene>
<reference evidence="4" key="1">
    <citation type="submission" date="2020-04" db="EMBL/GenBank/DDBJ databases">
        <title>Genome analysis and biological profiling of marine Cellulosimicrobium funkei MOSEL-ME6.</title>
        <authorList>
            <person name="Tanveer F."/>
            <person name="Xie Y."/>
            <person name="Shinwari Z.K."/>
        </authorList>
    </citation>
    <scope>NUCLEOTIDE SEQUENCE [LARGE SCALE GENOMIC DNA]</scope>
    <source>
        <strain evidence="4">MOSEL-ME25</strain>
    </source>
</reference>
<dbReference type="InterPro" id="IPR001173">
    <property type="entry name" value="Glyco_trans_2-like"/>
</dbReference>
<evidence type="ECO:0000313" key="3">
    <source>
        <dbReference type="EMBL" id="MDB0579483.1"/>
    </source>
</evidence>
<dbReference type="RefSeq" id="WP_052443614.1">
    <property type="nucleotide sequence ID" value="NZ_JABEVU030000001.1"/>
</dbReference>
<dbReference type="Proteomes" id="UP000527860">
    <property type="component" value="Unassembled WGS sequence"/>
</dbReference>
<reference evidence="3 4" key="2">
    <citation type="submission" date="2022-12" db="EMBL/GenBank/DDBJ databases">
        <title>Genome analysis and biological profiling of marine Salinicoccus roseus MOSEL-ME25.</title>
        <authorList>
            <person name="Mirza F.T."/>
            <person name="Xie Y."/>
            <person name="Shinwari Z.K."/>
        </authorList>
    </citation>
    <scope>NUCLEOTIDE SEQUENCE [LARGE SCALE GENOMIC DNA]</scope>
    <source>
        <strain evidence="3 4">MOSEL-ME25</strain>
    </source>
</reference>
<dbReference type="PANTHER" id="PTHR22916:SF3">
    <property type="entry name" value="UDP-GLCNAC:BETAGAL BETA-1,3-N-ACETYLGLUCOSAMINYLTRANSFERASE-LIKE PROTEIN 1"/>
    <property type="match status" value="1"/>
</dbReference>